<feature type="chain" id="PRO_5044846536" evidence="3">
    <location>
        <begin position="22"/>
        <end position="452"/>
    </location>
</feature>
<dbReference type="Proteomes" id="UP001530400">
    <property type="component" value="Unassembled WGS sequence"/>
</dbReference>
<feature type="compositionally biased region" description="Basic and acidic residues" evidence="2">
    <location>
        <begin position="128"/>
        <end position="222"/>
    </location>
</feature>
<keyword evidence="5" id="KW-1185">Reference proteome</keyword>
<protein>
    <submittedName>
        <fullName evidence="4">Uncharacterized protein</fullName>
    </submittedName>
</protein>
<feature type="signal peptide" evidence="3">
    <location>
        <begin position="1"/>
        <end position="21"/>
    </location>
</feature>
<keyword evidence="3" id="KW-0732">Signal</keyword>
<feature type="region of interest" description="Disordered" evidence="2">
    <location>
        <begin position="120"/>
        <end position="231"/>
    </location>
</feature>
<gene>
    <name evidence="4" type="ORF">ACHAWO_004972</name>
</gene>
<sequence length="452" mass="47759">MTTSRTAKLATFLTLLASSEAFAPSARVQRQSLALSATSNDENDGWKKMAGGAAGFLTGLGFMAQVAFADPSSISSVDYASPTQVESSSLIVSIGAPSFGGGQSFETLDFSLPSYDQAVSGGDVAKPAAKETPKDDGAAKAAEKAAKEEAAAAERAAKEEARKAAAEKKEAERAEKAAAEAKKQEEADAKAKKEADKAARIAAEKEKQRQAVERQKAAKEESAAPAISVPDLKDISVPDLKDIKIPDIPKFDVPKIEAKIEVPKIDIPKVEAPKFDAPTPKFDAPKPKLDAPKFDAPKFDAPKVPDFKAPDVKLPSFSMPKVDVPKIDVPAVPSFDMPKTPAAPSFNVPSKSAAPAAFDAPGESQEARDARAAAKKADFKDADSVARASITCLHPYYCHFSFIDAYEAEKAAKIARDKANEVKKEFKAAKAEACATRPGGKLLCLRGFGVGY</sequence>
<evidence type="ECO:0000313" key="4">
    <source>
        <dbReference type="EMBL" id="KAL3791348.1"/>
    </source>
</evidence>
<keyword evidence="1" id="KW-0175">Coiled coil</keyword>
<feature type="compositionally biased region" description="Basic and acidic residues" evidence="2">
    <location>
        <begin position="283"/>
        <end position="302"/>
    </location>
</feature>
<proteinExistence type="predicted"/>
<name>A0ABD3PTD3_9STRA</name>
<accession>A0ABD3PTD3</accession>
<evidence type="ECO:0000256" key="2">
    <source>
        <dbReference type="SAM" id="MobiDB-lite"/>
    </source>
</evidence>
<evidence type="ECO:0000256" key="1">
    <source>
        <dbReference type="SAM" id="Coils"/>
    </source>
</evidence>
<dbReference type="AlphaFoldDB" id="A0ABD3PTD3"/>
<comment type="caution">
    <text evidence="4">The sequence shown here is derived from an EMBL/GenBank/DDBJ whole genome shotgun (WGS) entry which is preliminary data.</text>
</comment>
<evidence type="ECO:0000313" key="5">
    <source>
        <dbReference type="Proteomes" id="UP001530400"/>
    </source>
</evidence>
<dbReference type="EMBL" id="JALLPJ020000466">
    <property type="protein sequence ID" value="KAL3791348.1"/>
    <property type="molecule type" value="Genomic_DNA"/>
</dbReference>
<organism evidence="4 5">
    <name type="scientific">Cyclotella atomus</name>
    <dbReference type="NCBI Taxonomy" id="382360"/>
    <lineage>
        <taxon>Eukaryota</taxon>
        <taxon>Sar</taxon>
        <taxon>Stramenopiles</taxon>
        <taxon>Ochrophyta</taxon>
        <taxon>Bacillariophyta</taxon>
        <taxon>Coscinodiscophyceae</taxon>
        <taxon>Thalassiosirophycidae</taxon>
        <taxon>Stephanodiscales</taxon>
        <taxon>Stephanodiscaceae</taxon>
        <taxon>Cyclotella</taxon>
    </lineage>
</organism>
<feature type="coiled-coil region" evidence="1">
    <location>
        <begin position="405"/>
        <end position="432"/>
    </location>
</feature>
<feature type="region of interest" description="Disordered" evidence="2">
    <location>
        <begin position="275"/>
        <end position="302"/>
    </location>
</feature>
<reference evidence="4 5" key="1">
    <citation type="submission" date="2024-10" db="EMBL/GenBank/DDBJ databases">
        <title>Updated reference genomes for cyclostephanoid diatoms.</title>
        <authorList>
            <person name="Roberts W.R."/>
            <person name="Alverson A.J."/>
        </authorList>
    </citation>
    <scope>NUCLEOTIDE SEQUENCE [LARGE SCALE GENOMIC DNA]</scope>
    <source>
        <strain evidence="4 5">AJA010-31</strain>
    </source>
</reference>
<evidence type="ECO:0000256" key="3">
    <source>
        <dbReference type="SAM" id="SignalP"/>
    </source>
</evidence>